<dbReference type="Pfam" id="PF22486">
    <property type="entry name" value="MATH_2"/>
    <property type="match status" value="2"/>
</dbReference>
<evidence type="ECO:0000259" key="1">
    <source>
        <dbReference type="PROSITE" id="PS50144"/>
    </source>
</evidence>
<dbReference type="Gene3D" id="2.60.210.10">
    <property type="entry name" value="Apoptosis, Tumor Necrosis Factor Receptor Associated Protein 2, Chain A"/>
    <property type="match status" value="2"/>
</dbReference>
<dbReference type="PANTHER" id="PTHR46162:SF40">
    <property type="entry name" value="TRAF-LIKE FAMILY PROTEIN"/>
    <property type="match status" value="1"/>
</dbReference>
<dbReference type="InterPro" id="IPR008974">
    <property type="entry name" value="TRAF-like"/>
</dbReference>
<dbReference type="SUPFAM" id="SSF49599">
    <property type="entry name" value="TRAF domain-like"/>
    <property type="match status" value="2"/>
</dbReference>
<dbReference type="CDD" id="cd00121">
    <property type="entry name" value="MATH"/>
    <property type="match status" value="2"/>
</dbReference>
<keyword evidence="3" id="KW-1185">Reference proteome</keyword>
<dbReference type="SMART" id="SM00061">
    <property type="entry name" value="MATH"/>
    <property type="match status" value="2"/>
</dbReference>
<evidence type="ECO:0000313" key="2">
    <source>
        <dbReference type="EMBL" id="KAE8734597.1"/>
    </source>
</evidence>
<dbReference type="Proteomes" id="UP000436088">
    <property type="component" value="Unassembled WGS sequence"/>
</dbReference>
<dbReference type="OrthoDB" id="995697at2759"/>
<feature type="domain" description="MATH" evidence="1">
    <location>
        <begin position="172"/>
        <end position="299"/>
    </location>
</feature>
<dbReference type="EMBL" id="VEPZ02000065">
    <property type="protein sequence ID" value="KAE8734597.1"/>
    <property type="molecule type" value="Genomic_DNA"/>
</dbReference>
<proteinExistence type="predicted"/>
<dbReference type="PANTHER" id="PTHR46162">
    <property type="entry name" value="TRAF-LIKE FAMILY PROTEIN"/>
    <property type="match status" value="1"/>
</dbReference>
<feature type="domain" description="MATH" evidence="1">
    <location>
        <begin position="18"/>
        <end position="153"/>
    </location>
</feature>
<sequence length="306" mass="35419">MDDSEVHGITRTTRDLPPSHYLIKIEAFSLLIEAKVEKYKSSSFHVGGHQWRLVLHPTGNKESNGNGYISLYLEIENSGNLSLDWEVNAEFKLFLFDQIRDLYMAVEDIEVPVRRFYELKTEWGFSQFLSQEAFNNVANGYLVDDCCILGAEVFVIQRPLKLEKTVLLKPTGGTITWMIDNFSNFDKEFYDSPVVTIEDIKWNLTVYPKGDFRSKDTHLSVYLKLAEPNTLPPMREVYVKQKLRLRNQIRSNHLEKIGENSFTTSKTSWGYPKFVPLEHLQDSSKGYMVRDSLIVEAEFILISKVE</sequence>
<gene>
    <name evidence="2" type="ORF">F3Y22_tig00000738pilonHSYRG00033</name>
</gene>
<name>A0A6A3D1M5_HIBSY</name>
<dbReference type="AlphaFoldDB" id="A0A6A3D1M5"/>
<protein>
    <recommendedName>
        <fullName evidence="1">MATH domain-containing protein</fullName>
    </recommendedName>
</protein>
<comment type="caution">
    <text evidence="2">The sequence shown here is derived from an EMBL/GenBank/DDBJ whole genome shotgun (WGS) entry which is preliminary data.</text>
</comment>
<dbReference type="InterPro" id="IPR002083">
    <property type="entry name" value="MATH/TRAF_dom"/>
</dbReference>
<organism evidence="2 3">
    <name type="scientific">Hibiscus syriacus</name>
    <name type="common">Rose of Sharon</name>
    <dbReference type="NCBI Taxonomy" id="106335"/>
    <lineage>
        <taxon>Eukaryota</taxon>
        <taxon>Viridiplantae</taxon>
        <taxon>Streptophyta</taxon>
        <taxon>Embryophyta</taxon>
        <taxon>Tracheophyta</taxon>
        <taxon>Spermatophyta</taxon>
        <taxon>Magnoliopsida</taxon>
        <taxon>eudicotyledons</taxon>
        <taxon>Gunneridae</taxon>
        <taxon>Pentapetalae</taxon>
        <taxon>rosids</taxon>
        <taxon>malvids</taxon>
        <taxon>Malvales</taxon>
        <taxon>Malvaceae</taxon>
        <taxon>Malvoideae</taxon>
        <taxon>Hibiscus</taxon>
    </lineage>
</organism>
<evidence type="ECO:0000313" key="3">
    <source>
        <dbReference type="Proteomes" id="UP000436088"/>
    </source>
</evidence>
<reference evidence="2" key="1">
    <citation type="submission" date="2019-09" db="EMBL/GenBank/DDBJ databases">
        <title>Draft genome information of white flower Hibiscus syriacus.</title>
        <authorList>
            <person name="Kim Y.-M."/>
        </authorList>
    </citation>
    <scope>NUCLEOTIDE SEQUENCE [LARGE SCALE GENOMIC DNA]</scope>
    <source>
        <strain evidence="2">YM2019G1</strain>
    </source>
</reference>
<accession>A0A6A3D1M5</accession>
<dbReference type="PROSITE" id="PS50144">
    <property type="entry name" value="MATH"/>
    <property type="match status" value="2"/>
</dbReference>